<organism evidence="2 3">
    <name type="scientific">Euplotes crassus</name>
    <dbReference type="NCBI Taxonomy" id="5936"/>
    <lineage>
        <taxon>Eukaryota</taxon>
        <taxon>Sar</taxon>
        <taxon>Alveolata</taxon>
        <taxon>Ciliophora</taxon>
        <taxon>Intramacronucleata</taxon>
        <taxon>Spirotrichea</taxon>
        <taxon>Hypotrichia</taxon>
        <taxon>Euplotida</taxon>
        <taxon>Euplotidae</taxon>
        <taxon>Moneuplotes</taxon>
    </lineage>
</organism>
<protein>
    <submittedName>
        <fullName evidence="2">Uncharacterized protein</fullName>
    </submittedName>
</protein>
<dbReference type="Proteomes" id="UP001295684">
    <property type="component" value="Unassembled WGS sequence"/>
</dbReference>
<name>A0AAD1U8E7_EUPCR</name>
<evidence type="ECO:0000256" key="1">
    <source>
        <dbReference type="SAM" id="MobiDB-lite"/>
    </source>
</evidence>
<dbReference type="AlphaFoldDB" id="A0AAD1U8E7"/>
<comment type="caution">
    <text evidence="2">The sequence shown here is derived from an EMBL/GenBank/DDBJ whole genome shotgun (WGS) entry which is preliminary data.</text>
</comment>
<gene>
    <name evidence="2" type="ORF">ECRASSUSDP1_LOCUS5198</name>
</gene>
<keyword evidence="3" id="KW-1185">Reference proteome</keyword>
<proteinExistence type="predicted"/>
<feature type="compositionally biased region" description="Basic residues" evidence="1">
    <location>
        <begin position="317"/>
        <end position="328"/>
    </location>
</feature>
<dbReference type="EMBL" id="CAMPGE010005008">
    <property type="protein sequence ID" value="CAI2363858.1"/>
    <property type="molecule type" value="Genomic_DNA"/>
</dbReference>
<reference evidence="2" key="1">
    <citation type="submission" date="2023-07" db="EMBL/GenBank/DDBJ databases">
        <authorList>
            <consortium name="AG Swart"/>
            <person name="Singh M."/>
            <person name="Singh A."/>
            <person name="Seah K."/>
            <person name="Emmerich C."/>
        </authorList>
    </citation>
    <scope>NUCLEOTIDE SEQUENCE</scope>
    <source>
        <strain evidence="2">DP1</strain>
    </source>
</reference>
<sequence>MSSIIYEDQNPNRDSASRFSNIFYTTPLRKRYGKENVLNNSQDIIEKTPDPSIIIERKSGVKSFGKKGLSSPQAYKMTTMTKKYKTRGSSDKQLFSFVSSEKDTTDTHGRIKSSKNVSMLPMNEELHDLEIESVSSGQSSKKDAKYSTLRLNKSTKEISRLKKELKENHQPMVVDYSSGPIQDMDISATMALRENLIKITNLLYIKKKCNGSEMRPLETSTSPSQRSTYNRIRCKSPKHKRLGSETRLTGIPNSQLSLLELSEKILKKAEKISEQEKSKIHHEFPLRNKIKFLETENQRISQSYEIRIKELESQLARKKKRGVSRKSRASKEDGVYTKGQQKQMVEDYENVLLVLNEKHITLAEDFPDYNAVVDESKLSTSEMLQEMLDYLHKKTNVEKPRKTVKEAHFKDAIESSMNPQRNSQFFCPKMTFEPNRFKGDSVHNSVGVKVSKIDEDDSL</sequence>
<accession>A0AAD1U8E7</accession>
<evidence type="ECO:0000313" key="3">
    <source>
        <dbReference type="Proteomes" id="UP001295684"/>
    </source>
</evidence>
<evidence type="ECO:0000313" key="2">
    <source>
        <dbReference type="EMBL" id="CAI2363858.1"/>
    </source>
</evidence>
<feature type="region of interest" description="Disordered" evidence="1">
    <location>
        <begin position="317"/>
        <end position="340"/>
    </location>
</feature>